<evidence type="ECO:0000313" key="1">
    <source>
        <dbReference type="EMBL" id="GAF69492.1"/>
    </source>
</evidence>
<dbReference type="EMBL" id="BARS01006502">
    <property type="protein sequence ID" value="GAF69492.1"/>
    <property type="molecule type" value="Genomic_DNA"/>
</dbReference>
<gene>
    <name evidence="1" type="ORF">S01H1_12646</name>
</gene>
<proteinExistence type="predicted"/>
<dbReference type="AlphaFoldDB" id="X0S0L9"/>
<feature type="non-terminal residue" evidence="1">
    <location>
        <position position="1"/>
    </location>
</feature>
<organism evidence="1">
    <name type="scientific">marine sediment metagenome</name>
    <dbReference type="NCBI Taxonomy" id="412755"/>
    <lineage>
        <taxon>unclassified sequences</taxon>
        <taxon>metagenomes</taxon>
        <taxon>ecological metagenomes</taxon>
    </lineage>
</organism>
<accession>X0S0L9</accession>
<reference evidence="1" key="1">
    <citation type="journal article" date="2014" name="Front. Microbiol.">
        <title>High frequency of phylogenetically diverse reductive dehalogenase-homologous genes in deep subseafloor sedimentary metagenomes.</title>
        <authorList>
            <person name="Kawai M."/>
            <person name="Futagami T."/>
            <person name="Toyoda A."/>
            <person name="Takaki Y."/>
            <person name="Nishi S."/>
            <person name="Hori S."/>
            <person name="Arai W."/>
            <person name="Tsubouchi T."/>
            <person name="Morono Y."/>
            <person name="Uchiyama I."/>
            <person name="Ito T."/>
            <person name="Fujiyama A."/>
            <person name="Inagaki F."/>
            <person name="Takami H."/>
        </authorList>
    </citation>
    <scope>NUCLEOTIDE SEQUENCE</scope>
    <source>
        <strain evidence="1">Expedition CK06-06</strain>
    </source>
</reference>
<sequence>VYALYVEGFPEKTAAKDAKELKHGLSEKEWKELIGDQDMVWLYHPRILKRFEPAREVRAGQIAGPYIHDAEMILDS</sequence>
<comment type="caution">
    <text evidence="1">The sequence shown here is derived from an EMBL/GenBank/DDBJ whole genome shotgun (WGS) entry which is preliminary data.</text>
</comment>
<name>X0S0L9_9ZZZZ</name>
<protein>
    <submittedName>
        <fullName evidence="1">Uncharacterized protein</fullName>
    </submittedName>
</protein>